<evidence type="ECO:0000256" key="7">
    <source>
        <dbReference type="ARBA" id="ARBA00023315"/>
    </source>
</evidence>
<dbReference type="InterPro" id="IPR004563">
    <property type="entry name" value="Apolipo_AcylTrfase"/>
</dbReference>
<dbReference type="Proteomes" id="UP001596317">
    <property type="component" value="Unassembled WGS sequence"/>
</dbReference>
<evidence type="ECO:0000313" key="10">
    <source>
        <dbReference type="Proteomes" id="UP001596317"/>
    </source>
</evidence>
<keyword evidence="6" id="KW-0472">Membrane</keyword>
<evidence type="ECO:0000313" key="9">
    <source>
        <dbReference type="EMBL" id="MFC6662763.1"/>
    </source>
</evidence>
<keyword evidence="2" id="KW-1003">Cell membrane</keyword>
<keyword evidence="5" id="KW-1133">Transmembrane helix</keyword>
<dbReference type="Gene3D" id="3.60.110.10">
    <property type="entry name" value="Carbon-nitrogen hydrolase"/>
    <property type="match status" value="1"/>
</dbReference>
<dbReference type="NCBIfam" id="TIGR00546">
    <property type="entry name" value="lnt"/>
    <property type="match status" value="1"/>
</dbReference>
<evidence type="ECO:0000256" key="6">
    <source>
        <dbReference type="ARBA" id="ARBA00023136"/>
    </source>
</evidence>
<evidence type="ECO:0000259" key="8">
    <source>
        <dbReference type="PROSITE" id="PS50263"/>
    </source>
</evidence>
<dbReference type="EC" id="2.3.1.269" evidence="9"/>
<keyword evidence="7 9" id="KW-0012">Acyltransferase</keyword>
<protein>
    <submittedName>
        <fullName evidence="9">Apolipoprotein N-acyltransferase</fullName>
        <ecNumber evidence="9">2.3.1.269</ecNumber>
    </submittedName>
</protein>
<comment type="subcellular location">
    <subcellularLocation>
        <location evidence="1">Cell membrane</location>
        <topology evidence="1">Multi-pass membrane protein</topology>
    </subcellularLocation>
</comment>
<dbReference type="EMBL" id="JBHSWB010000002">
    <property type="protein sequence ID" value="MFC6662763.1"/>
    <property type="molecule type" value="Genomic_DNA"/>
</dbReference>
<dbReference type="CDD" id="cd07571">
    <property type="entry name" value="ALP_N-acyl_transferase"/>
    <property type="match status" value="1"/>
</dbReference>
<feature type="domain" description="CN hydrolase" evidence="8">
    <location>
        <begin position="34"/>
        <end position="256"/>
    </location>
</feature>
<dbReference type="InterPro" id="IPR003010">
    <property type="entry name" value="C-N_Hydrolase"/>
</dbReference>
<reference evidence="10" key="1">
    <citation type="journal article" date="2019" name="Int. J. Syst. Evol. Microbiol.">
        <title>The Global Catalogue of Microorganisms (GCM) 10K type strain sequencing project: providing services to taxonomists for standard genome sequencing and annotation.</title>
        <authorList>
            <consortium name="The Broad Institute Genomics Platform"/>
            <consortium name="The Broad Institute Genome Sequencing Center for Infectious Disease"/>
            <person name="Wu L."/>
            <person name="Ma J."/>
        </authorList>
    </citation>
    <scope>NUCLEOTIDE SEQUENCE [LARGE SCALE GENOMIC DNA]</scope>
    <source>
        <strain evidence="10">CCUG 63830</strain>
    </source>
</reference>
<comment type="caution">
    <text evidence="9">The sequence shown here is derived from an EMBL/GenBank/DDBJ whole genome shotgun (WGS) entry which is preliminary data.</text>
</comment>
<evidence type="ECO:0000256" key="2">
    <source>
        <dbReference type="ARBA" id="ARBA00022475"/>
    </source>
</evidence>
<accession>A0ABW1ZQ51</accession>
<dbReference type="PROSITE" id="PS50263">
    <property type="entry name" value="CN_HYDROLASE"/>
    <property type="match status" value="1"/>
</dbReference>
<organism evidence="9 10">
    <name type="scientific">Deinococcus multiflagellatus</name>
    <dbReference type="NCBI Taxonomy" id="1656887"/>
    <lineage>
        <taxon>Bacteria</taxon>
        <taxon>Thermotogati</taxon>
        <taxon>Deinococcota</taxon>
        <taxon>Deinococci</taxon>
        <taxon>Deinococcales</taxon>
        <taxon>Deinococcaceae</taxon>
        <taxon>Deinococcus</taxon>
    </lineage>
</organism>
<evidence type="ECO:0000256" key="5">
    <source>
        <dbReference type="ARBA" id="ARBA00022989"/>
    </source>
</evidence>
<dbReference type="PANTHER" id="PTHR38686:SF1">
    <property type="entry name" value="APOLIPOPROTEIN N-ACYLTRANSFERASE"/>
    <property type="match status" value="1"/>
</dbReference>
<dbReference type="InterPro" id="IPR036526">
    <property type="entry name" value="C-N_Hydrolase_sf"/>
</dbReference>
<dbReference type="RefSeq" id="WP_380058703.1">
    <property type="nucleotide sequence ID" value="NZ_JBHSWB010000002.1"/>
</dbReference>
<gene>
    <name evidence="9" type="primary">lnt</name>
    <name evidence="9" type="ORF">ACFP90_22195</name>
</gene>
<name>A0ABW1ZQ51_9DEIO</name>
<sequence length="287" mass="31308">MRPLALTLPIWALALLYGLTRPEVTPPTHRALLVQGNLNPLDKVQGTAEPLPLYTRLSAGASSDVVIWPETAVTALDVPRLPAHPLLIGVSRPGQNRMEAWDTTLTGAYDKHQRVPFAEYLPLREPLAPLYHQVFRALGLPDLTGLQKGQLDRPLGLRGVTYGAYVCYESVFPSVARHLVRGGADVLVNASNDGWFNAGTGVEQHFAMGRVRAIETRRYLLRAGNIGVTAVIDPRGRVTQALPPRRAGALSARFALQRGTTGYVRWGDWPVAVAALGLLVLGRKNNR</sequence>
<evidence type="ECO:0000256" key="1">
    <source>
        <dbReference type="ARBA" id="ARBA00004651"/>
    </source>
</evidence>
<dbReference type="PANTHER" id="PTHR38686">
    <property type="entry name" value="APOLIPOPROTEIN N-ACYLTRANSFERASE"/>
    <property type="match status" value="1"/>
</dbReference>
<keyword evidence="4" id="KW-0812">Transmembrane</keyword>
<dbReference type="GO" id="GO:0016746">
    <property type="term" value="F:acyltransferase activity"/>
    <property type="evidence" value="ECO:0007669"/>
    <property type="project" value="UniProtKB-KW"/>
</dbReference>
<evidence type="ECO:0000256" key="4">
    <source>
        <dbReference type="ARBA" id="ARBA00022692"/>
    </source>
</evidence>
<keyword evidence="10" id="KW-1185">Reference proteome</keyword>
<proteinExistence type="predicted"/>
<keyword evidence="3 9" id="KW-0808">Transferase</keyword>
<dbReference type="SUPFAM" id="SSF56317">
    <property type="entry name" value="Carbon-nitrogen hydrolase"/>
    <property type="match status" value="1"/>
</dbReference>
<evidence type="ECO:0000256" key="3">
    <source>
        <dbReference type="ARBA" id="ARBA00022679"/>
    </source>
</evidence>
<dbReference type="Pfam" id="PF00795">
    <property type="entry name" value="CN_hydrolase"/>
    <property type="match status" value="1"/>
</dbReference>